<dbReference type="InterPro" id="IPR014780">
    <property type="entry name" value="tRNA_psdUridine_synth_TruB"/>
</dbReference>
<dbReference type="GO" id="GO:0160148">
    <property type="term" value="F:tRNA pseudouridine(55) synthase activity"/>
    <property type="evidence" value="ECO:0007669"/>
    <property type="project" value="UniProtKB-EC"/>
</dbReference>
<proteinExistence type="inferred from homology"/>
<feature type="domain" description="Pseudouridine synthase II N-terminal" evidence="4">
    <location>
        <begin position="24"/>
        <end position="178"/>
    </location>
</feature>
<organism evidence="6">
    <name type="scientific">freshwater metagenome</name>
    <dbReference type="NCBI Taxonomy" id="449393"/>
    <lineage>
        <taxon>unclassified sequences</taxon>
        <taxon>metagenomes</taxon>
        <taxon>ecological metagenomes</taxon>
    </lineage>
</organism>
<evidence type="ECO:0000256" key="3">
    <source>
        <dbReference type="ARBA" id="ARBA00023235"/>
    </source>
</evidence>
<dbReference type="EC" id="5.4.99.25" evidence="1"/>
<sequence>MPSGILLVDKPLGVSSHGVVSMARKALGTKKVGHAGTLDPEASGLLVLGVGAGTRLLTYMVGLDKTYVARLRLGYGTTTDDAEGERIDFPGVNLESVSIEALDHVLDRFRGQISQVPSTFSAIKVAGKRAYDLARSGTEVELKARPVCVYRLERGEPERHKGYIDIELTIDCSSGTYIRALARDIGGALGVGGHLVALRRSAVGPFVVADALSHERIESSGLRGLAESAALVMTPVRLRPREVDDVRHGRAVAAKDWPEGVPLAAIDEASGQLVAIIQSSAGRSRILMGVPEA</sequence>
<evidence type="ECO:0000256" key="1">
    <source>
        <dbReference type="ARBA" id="ARBA00012787"/>
    </source>
</evidence>
<reference evidence="6" key="1">
    <citation type="submission" date="2020-05" db="EMBL/GenBank/DDBJ databases">
        <authorList>
            <person name="Chiriac C."/>
            <person name="Salcher M."/>
            <person name="Ghai R."/>
            <person name="Kavagutti S V."/>
        </authorList>
    </citation>
    <scope>NUCLEOTIDE SEQUENCE</scope>
</reference>
<feature type="domain" description="tRNA pseudouridylate synthase B C-terminal" evidence="5">
    <location>
        <begin position="179"/>
        <end position="218"/>
    </location>
</feature>
<dbReference type="GO" id="GO:0006400">
    <property type="term" value="P:tRNA modification"/>
    <property type="evidence" value="ECO:0007669"/>
    <property type="project" value="TreeGrafter"/>
</dbReference>
<accession>A0A6J6JUB6</accession>
<dbReference type="PANTHER" id="PTHR13767">
    <property type="entry name" value="TRNA-PSEUDOURIDINE SYNTHASE"/>
    <property type="match status" value="1"/>
</dbReference>
<evidence type="ECO:0000259" key="4">
    <source>
        <dbReference type="Pfam" id="PF01509"/>
    </source>
</evidence>
<dbReference type="EMBL" id="CAEZVY010000040">
    <property type="protein sequence ID" value="CAB4640048.1"/>
    <property type="molecule type" value="Genomic_DNA"/>
</dbReference>
<keyword evidence="2" id="KW-0819">tRNA processing</keyword>
<dbReference type="GO" id="GO:1990481">
    <property type="term" value="P:mRNA pseudouridine synthesis"/>
    <property type="evidence" value="ECO:0007669"/>
    <property type="project" value="TreeGrafter"/>
</dbReference>
<dbReference type="InterPro" id="IPR032819">
    <property type="entry name" value="TruB_C"/>
</dbReference>
<dbReference type="InterPro" id="IPR002501">
    <property type="entry name" value="PsdUridine_synth_N"/>
</dbReference>
<evidence type="ECO:0000259" key="5">
    <source>
        <dbReference type="Pfam" id="PF16198"/>
    </source>
</evidence>
<dbReference type="GO" id="GO:0003723">
    <property type="term" value="F:RNA binding"/>
    <property type="evidence" value="ECO:0007669"/>
    <property type="project" value="InterPro"/>
</dbReference>
<dbReference type="Pfam" id="PF16198">
    <property type="entry name" value="TruB_C_2"/>
    <property type="match status" value="1"/>
</dbReference>
<evidence type="ECO:0000313" key="6">
    <source>
        <dbReference type="EMBL" id="CAB4640048.1"/>
    </source>
</evidence>
<dbReference type="Gene3D" id="3.30.2350.10">
    <property type="entry name" value="Pseudouridine synthase"/>
    <property type="match status" value="1"/>
</dbReference>
<name>A0A6J6JUB6_9ZZZZ</name>
<dbReference type="AlphaFoldDB" id="A0A6J6JUB6"/>
<protein>
    <recommendedName>
        <fullName evidence="1">tRNA pseudouridine(55) synthase</fullName>
        <ecNumber evidence="1">5.4.99.25</ecNumber>
    </recommendedName>
</protein>
<evidence type="ECO:0000256" key="2">
    <source>
        <dbReference type="ARBA" id="ARBA00022694"/>
    </source>
</evidence>
<dbReference type="NCBIfam" id="TIGR00431">
    <property type="entry name" value="TruB"/>
    <property type="match status" value="1"/>
</dbReference>
<dbReference type="SUPFAM" id="SSF55120">
    <property type="entry name" value="Pseudouridine synthase"/>
    <property type="match status" value="1"/>
</dbReference>
<dbReference type="CDD" id="cd02573">
    <property type="entry name" value="PseudoU_synth_EcTruB"/>
    <property type="match status" value="1"/>
</dbReference>
<dbReference type="PANTHER" id="PTHR13767:SF2">
    <property type="entry name" value="PSEUDOURIDYLATE SYNTHASE TRUB1"/>
    <property type="match status" value="1"/>
</dbReference>
<dbReference type="InterPro" id="IPR020103">
    <property type="entry name" value="PsdUridine_synth_cat_dom_sf"/>
</dbReference>
<dbReference type="HAMAP" id="MF_01080">
    <property type="entry name" value="TruB_bact"/>
    <property type="match status" value="1"/>
</dbReference>
<gene>
    <name evidence="6" type="ORF">UFOPK2158_00506</name>
</gene>
<keyword evidence="3" id="KW-0413">Isomerase</keyword>
<dbReference type="Pfam" id="PF01509">
    <property type="entry name" value="TruB_N"/>
    <property type="match status" value="1"/>
</dbReference>